<dbReference type="PANTHER" id="PTHR47356:SF2">
    <property type="entry name" value="FAD-BINDING DOMAIN-CONTAINING PROTEIN-RELATED"/>
    <property type="match status" value="1"/>
</dbReference>
<dbReference type="PANTHER" id="PTHR47356">
    <property type="entry name" value="FAD-DEPENDENT MONOOXYGENASE ASQG-RELATED"/>
    <property type="match status" value="1"/>
</dbReference>
<accession>A0A9P5S342</accession>
<keyword evidence="1" id="KW-0472">Membrane</keyword>
<evidence type="ECO:0000313" key="2">
    <source>
        <dbReference type="EMBL" id="KAF9151494.1"/>
    </source>
</evidence>
<dbReference type="Proteomes" id="UP000748756">
    <property type="component" value="Unassembled WGS sequence"/>
</dbReference>
<keyword evidence="3" id="KW-1185">Reference proteome</keyword>
<evidence type="ECO:0000256" key="1">
    <source>
        <dbReference type="SAM" id="Phobius"/>
    </source>
</evidence>
<evidence type="ECO:0008006" key="4">
    <source>
        <dbReference type="Google" id="ProtNLM"/>
    </source>
</evidence>
<evidence type="ECO:0000313" key="3">
    <source>
        <dbReference type="Proteomes" id="UP000748756"/>
    </source>
</evidence>
<dbReference type="InterPro" id="IPR036188">
    <property type="entry name" value="FAD/NAD-bd_sf"/>
</dbReference>
<organism evidence="2 3">
    <name type="scientific">Linnemannia schmuckeri</name>
    <dbReference type="NCBI Taxonomy" id="64567"/>
    <lineage>
        <taxon>Eukaryota</taxon>
        <taxon>Fungi</taxon>
        <taxon>Fungi incertae sedis</taxon>
        <taxon>Mucoromycota</taxon>
        <taxon>Mortierellomycotina</taxon>
        <taxon>Mortierellomycetes</taxon>
        <taxon>Mortierellales</taxon>
        <taxon>Mortierellaceae</taxon>
        <taxon>Linnemannia</taxon>
    </lineage>
</organism>
<dbReference type="GO" id="GO:0004497">
    <property type="term" value="F:monooxygenase activity"/>
    <property type="evidence" value="ECO:0007669"/>
    <property type="project" value="InterPro"/>
</dbReference>
<proteinExistence type="predicted"/>
<comment type="caution">
    <text evidence="2">The sequence shown here is derived from an EMBL/GenBank/DDBJ whole genome shotgun (WGS) entry which is preliminary data.</text>
</comment>
<protein>
    <recommendedName>
        <fullName evidence="4">FAD-binding domain-containing protein</fullName>
    </recommendedName>
</protein>
<sequence>MKGSAMNIGPELLPVFQQLGIYEEFLTIGKHLKHTLGFTVSLKSLKPAQGTQTTSLLAFISTTSSSDRYPLKRSIGHRVLNVTEEDEKVIVHLSNNSTFKGDIVVGADGTYSAVHQRMYEQLKSKEELPKSDQEELPFSCTCLVGQTKALDPELFPIVKERYCQFLTVLGDNKPFTWSILSIAHGTLCWSVIHHLNEKTSKKVMEQRFRNNDNAEWGAYPAQIMCEETRNFPILLNDDKKHTLGDIYDLSAKELISKVMLEEKVFTTWHSGHAVTAMHDAIALANLLYVMPTRTSQNFTKLFEEYQAERHSAVTEAFKSSQLMSKFMEKGVIGAIILFILSHIPFWLWKLMLAMTVRCHPQIGYLEPIALFGSVVCIVSHSEQKARYVFEKQQKQV</sequence>
<reference evidence="2" key="1">
    <citation type="journal article" date="2020" name="Fungal Divers.">
        <title>Resolving the Mortierellaceae phylogeny through synthesis of multi-gene phylogenetics and phylogenomics.</title>
        <authorList>
            <person name="Vandepol N."/>
            <person name="Liber J."/>
            <person name="Desiro A."/>
            <person name="Na H."/>
            <person name="Kennedy M."/>
            <person name="Barry K."/>
            <person name="Grigoriev I.V."/>
            <person name="Miller A.N."/>
            <person name="O'Donnell K."/>
            <person name="Stajich J.E."/>
            <person name="Bonito G."/>
        </authorList>
    </citation>
    <scope>NUCLEOTIDE SEQUENCE</scope>
    <source>
        <strain evidence="2">NRRL 6426</strain>
    </source>
</reference>
<dbReference type="Gene3D" id="3.50.50.60">
    <property type="entry name" value="FAD/NAD(P)-binding domain"/>
    <property type="match status" value="1"/>
</dbReference>
<gene>
    <name evidence="2" type="ORF">BG015_006593</name>
</gene>
<name>A0A9P5S342_9FUNG</name>
<dbReference type="OrthoDB" id="655030at2759"/>
<keyword evidence="1" id="KW-0812">Transmembrane</keyword>
<feature type="transmembrane region" description="Helical" evidence="1">
    <location>
        <begin position="330"/>
        <end position="348"/>
    </location>
</feature>
<dbReference type="EMBL" id="JAAAUQ010000318">
    <property type="protein sequence ID" value="KAF9151494.1"/>
    <property type="molecule type" value="Genomic_DNA"/>
</dbReference>
<dbReference type="InterPro" id="IPR050562">
    <property type="entry name" value="FAD_mOase_fung"/>
</dbReference>
<dbReference type="SUPFAM" id="SSF51905">
    <property type="entry name" value="FAD/NAD(P)-binding domain"/>
    <property type="match status" value="1"/>
</dbReference>
<keyword evidence="1" id="KW-1133">Transmembrane helix</keyword>
<dbReference type="AlphaFoldDB" id="A0A9P5S342"/>